<evidence type="ECO:0000313" key="10">
    <source>
        <dbReference type="EMBL" id="MCE2594937.1"/>
    </source>
</evidence>
<comment type="caution">
    <text evidence="10">The sequence shown here is derived from an EMBL/GenBank/DDBJ whole genome shotgun (WGS) entry which is preliminary data.</text>
</comment>
<dbReference type="Pfam" id="PF00664">
    <property type="entry name" value="ABC_membrane"/>
    <property type="match status" value="1"/>
</dbReference>
<keyword evidence="6 7" id="KW-0472">Membrane</keyword>
<feature type="transmembrane region" description="Helical" evidence="7">
    <location>
        <begin position="298"/>
        <end position="318"/>
    </location>
</feature>
<evidence type="ECO:0000256" key="3">
    <source>
        <dbReference type="ARBA" id="ARBA00022741"/>
    </source>
</evidence>
<name>A0ABS8W7G0_9GAMM</name>
<protein>
    <submittedName>
        <fullName evidence="10">ABC transporter ATP-binding protein/permease</fullName>
    </submittedName>
</protein>
<gene>
    <name evidence="10" type="ORF">K6Y31_08925</name>
</gene>
<dbReference type="EMBL" id="JAIMJA010000007">
    <property type="protein sequence ID" value="MCE2594937.1"/>
    <property type="molecule type" value="Genomic_DNA"/>
</dbReference>
<evidence type="ECO:0000313" key="11">
    <source>
        <dbReference type="Proteomes" id="UP001201273"/>
    </source>
</evidence>
<dbReference type="InterPro" id="IPR003593">
    <property type="entry name" value="AAA+_ATPase"/>
</dbReference>
<feature type="domain" description="ABC transporter" evidence="8">
    <location>
        <begin position="361"/>
        <end position="594"/>
    </location>
</feature>
<dbReference type="Proteomes" id="UP001201273">
    <property type="component" value="Unassembled WGS sequence"/>
</dbReference>
<dbReference type="Gene3D" id="3.40.50.300">
    <property type="entry name" value="P-loop containing nucleotide triphosphate hydrolases"/>
    <property type="match status" value="1"/>
</dbReference>
<feature type="transmembrane region" description="Helical" evidence="7">
    <location>
        <begin position="25"/>
        <end position="46"/>
    </location>
</feature>
<feature type="domain" description="ABC transmembrane type-1" evidence="9">
    <location>
        <begin position="30"/>
        <end position="320"/>
    </location>
</feature>
<feature type="transmembrane region" description="Helical" evidence="7">
    <location>
        <begin position="77"/>
        <end position="100"/>
    </location>
</feature>
<evidence type="ECO:0000256" key="2">
    <source>
        <dbReference type="ARBA" id="ARBA00022692"/>
    </source>
</evidence>
<evidence type="ECO:0000256" key="7">
    <source>
        <dbReference type="SAM" id="Phobius"/>
    </source>
</evidence>
<dbReference type="CDD" id="cd07346">
    <property type="entry name" value="ABC_6TM_exporters"/>
    <property type="match status" value="1"/>
</dbReference>
<dbReference type="RefSeq" id="WP_233052447.1">
    <property type="nucleotide sequence ID" value="NZ_JAIMJA010000007.1"/>
</dbReference>
<dbReference type="PANTHER" id="PTHR24221:SF233">
    <property type="entry name" value="ATP-BINDING_PERMEASE FUSION ABC TRANSPORTER-RELATED"/>
    <property type="match status" value="1"/>
</dbReference>
<sequence>MILNSSQQFSWRSIFNSAKQFKKEIVIAHLIAILATIASVPVPLLMPLMVDEVLLNSPGTAIRLMDQFLPPDWQQPAMYIVCVLLLTIFLRTLSVALTVFQSRQFTIIAKHVTFMVRRVLVKQMSKIAISEYETIGSGSLSSHFVTDVETLDKFIGDTLSRFLVSVLAVLGTAVILLWLNWQLGLFILLLNPVVIYFSTKLGSKVKHLKRNENSAFELFQQAVVETLDSIYEIRAANKERHYIDRITDRAKGLRNSAIDYSWRSEAAGRASFLIFLIGFEIFRATAMIMVLFTDLTVGEIFAVFGYLWFMMGPVQELLNMQYSYFAASASLKRLNSVLALNTEPKYPVTKDPFKDASGLSLSIRDLHFSYNEELEVIRGISLDIKPGEKVAFVGASGGGKSTLIHLLLGLYPLQQGQILFNEVDVTECGFETIRDHTATVLQSPSLFNDNIRNNLTLGQNLDDEQIWQALAVAQLDDFVRQLDDQLNTQVGQRGVKLSGGQKQRIALARMVLSDPKLVIMDEATSALDTKTEANLHGALTDFLKDRTTIIVAHRLSSVKQADRIFVFEDGKISQTGQHHSLVNQPGVYQSLYGSHE</sequence>
<dbReference type="PROSITE" id="PS00211">
    <property type="entry name" value="ABC_TRANSPORTER_1"/>
    <property type="match status" value="1"/>
</dbReference>
<dbReference type="PROSITE" id="PS50929">
    <property type="entry name" value="ABC_TM1F"/>
    <property type="match status" value="1"/>
</dbReference>
<dbReference type="InterPro" id="IPR017871">
    <property type="entry name" value="ABC_transporter-like_CS"/>
</dbReference>
<dbReference type="InterPro" id="IPR011527">
    <property type="entry name" value="ABC1_TM_dom"/>
</dbReference>
<dbReference type="InterPro" id="IPR003439">
    <property type="entry name" value="ABC_transporter-like_ATP-bd"/>
</dbReference>
<dbReference type="InterPro" id="IPR036640">
    <property type="entry name" value="ABC1_TM_sf"/>
</dbReference>
<organism evidence="10 11">
    <name type="scientific">Motilimonas cestriensis</name>
    <dbReference type="NCBI Taxonomy" id="2742685"/>
    <lineage>
        <taxon>Bacteria</taxon>
        <taxon>Pseudomonadati</taxon>
        <taxon>Pseudomonadota</taxon>
        <taxon>Gammaproteobacteria</taxon>
        <taxon>Alteromonadales</taxon>
        <taxon>Alteromonadales genera incertae sedis</taxon>
        <taxon>Motilimonas</taxon>
    </lineage>
</organism>
<keyword evidence="4 10" id="KW-0067">ATP-binding</keyword>
<dbReference type="SUPFAM" id="SSF52540">
    <property type="entry name" value="P-loop containing nucleoside triphosphate hydrolases"/>
    <property type="match status" value="1"/>
</dbReference>
<dbReference type="InterPro" id="IPR027417">
    <property type="entry name" value="P-loop_NTPase"/>
</dbReference>
<evidence type="ECO:0000256" key="1">
    <source>
        <dbReference type="ARBA" id="ARBA00004651"/>
    </source>
</evidence>
<keyword evidence="3" id="KW-0547">Nucleotide-binding</keyword>
<dbReference type="InterPro" id="IPR039421">
    <property type="entry name" value="Type_1_exporter"/>
</dbReference>
<evidence type="ECO:0000259" key="9">
    <source>
        <dbReference type="PROSITE" id="PS50929"/>
    </source>
</evidence>
<dbReference type="PANTHER" id="PTHR24221">
    <property type="entry name" value="ATP-BINDING CASSETTE SUB-FAMILY B"/>
    <property type="match status" value="1"/>
</dbReference>
<dbReference type="Pfam" id="PF00005">
    <property type="entry name" value="ABC_tran"/>
    <property type="match status" value="1"/>
</dbReference>
<evidence type="ECO:0000259" key="8">
    <source>
        <dbReference type="PROSITE" id="PS50893"/>
    </source>
</evidence>
<feature type="transmembrane region" description="Helical" evidence="7">
    <location>
        <begin position="185"/>
        <end position="203"/>
    </location>
</feature>
<evidence type="ECO:0000256" key="5">
    <source>
        <dbReference type="ARBA" id="ARBA00022989"/>
    </source>
</evidence>
<dbReference type="SMART" id="SM00382">
    <property type="entry name" value="AAA"/>
    <property type="match status" value="1"/>
</dbReference>
<evidence type="ECO:0000256" key="4">
    <source>
        <dbReference type="ARBA" id="ARBA00022840"/>
    </source>
</evidence>
<accession>A0ABS8W7G0</accession>
<comment type="subcellular location">
    <subcellularLocation>
        <location evidence="1">Cell membrane</location>
        <topology evidence="1">Multi-pass membrane protein</topology>
    </subcellularLocation>
</comment>
<feature type="transmembrane region" description="Helical" evidence="7">
    <location>
        <begin position="162"/>
        <end position="179"/>
    </location>
</feature>
<keyword evidence="11" id="KW-1185">Reference proteome</keyword>
<keyword evidence="2 7" id="KW-0812">Transmembrane</keyword>
<dbReference type="GO" id="GO:0005524">
    <property type="term" value="F:ATP binding"/>
    <property type="evidence" value="ECO:0007669"/>
    <property type="project" value="UniProtKB-KW"/>
</dbReference>
<evidence type="ECO:0000256" key="6">
    <source>
        <dbReference type="ARBA" id="ARBA00023136"/>
    </source>
</evidence>
<proteinExistence type="predicted"/>
<dbReference type="SUPFAM" id="SSF90123">
    <property type="entry name" value="ABC transporter transmembrane region"/>
    <property type="match status" value="1"/>
</dbReference>
<keyword evidence="5 7" id="KW-1133">Transmembrane helix</keyword>
<reference evidence="10 11" key="1">
    <citation type="journal article" date="2022" name="Environ. Microbiol. Rep.">
        <title>Eco-phylogenetic analyses reveal divergent evolution of vitamin B12 metabolism in the marine bacterial family 'Psychromonadaceae'.</title>
        <authorList>
            <person name="Jin X."/>
            <person name="Yang Y."/>
            <person name="Cao H."/>
            <person name="Gao B."/>
            <person name="Zhao Z."/>
        </authorList>
    </citation>
    <scope>NUCLEOTIDE SEQUENCE [LARGE SCALE GENOMIC DNA]</scope>
    <source>
        <strain evidence="10 11">MKS20</strain>
    </source>
</reference>
<dbReference type="PROSITE" id="PS50893">
    <property type="entry name" value="ABC_TRANSPORTER_2"/>
    <property type="match status" value="1"/>
</dbReference>
<dbReference type="Gene3D" id="1.20.1560.10">
    <property type="entry name" value="ABC transporter type 1, transmembrane domain"/>
    <property type="match status" value="1"/>
</dbReference>